<name>A0A1H8BR09_9FIRM</name>
<feature type="repeat" description="TPR" evidence="1">
    <location>
        <begin position="762"/>
        <end position="795"/>
    </location>
</feature>
<dbReference type="SUPFAM" id="SSF48452">
    <property type="entry name" value="TPR-like"/>
    <property type="match status" value="2"/>
</dbReference>
<keyword evidence="1" id="KW-0802">TPR repeat</keyword>
<dbReference type="Pfam" id="PF13181">
    <property type="entry name" value="TPR_8"/>
    <property type="match status" value="1"/>
</dbReference>
<dbReference type="Proteomes" id="UP000199158">
    <property type="component" value="Unassembled WGS sequence"/>
</dbReference>
<proteinExistence type="predicted"/>
<organism evidence="3 4">
    <name type="scientific">Hydrogenoanaerobacterium saccharovorans</name>
    <dbReference type="NCBI Taxonomy" id="474960"/>
    <lineage>
        <taxon>Bacteria</taxon>
        <taxon>Bacillati</taxon>
        <taxon>Bacillota</taxon>
        <taxon>Clostridia</taxon>
        <taxon>Eubacteriales</taxon>
        <taxon>Oscillospiraceae</taxon>
        <taxon>Hydrogenoanaerobacterium</taxon>
    </lineage>
</organism>
<evidence type="ECO:0000313" key="3">
    <source>
        <dbReference type="EMBL" id="SEM85321.1"/>
    </source>
</evidence>
<dbReference type="InterPro" id="IPR011990">
    <property type="entry name" value="TPR-like_helical_dom_sf"/>
</dbReference>
<dbReference type="Pfam" id="PF17128">
    <property type="entry name" value="DUF5107"/>
    <property type="match status" value="1"/>
</dbReference>
<dbReference type="OrthoDB" id="174931at2"/>
<feature type="domain" description="DUF5107" evidence="2">
    <location>
        <begin position="44"/>
        <end position="348"/>
    </location>
</feature>
<gene>
    <name evidence="3" type="ORF">SAMN05216180_2052</name>
</gene>
<dbReference type="PANTHER" id="PTHR12558:SF13">
    <property type="entry name" value="CELL DIVISION CYCLE PROTEIN 27 HOMOLOG"/>
    <property type="match status" value="1"/>
</dbReference>
<reference evidence="3 4" key="1">
    <citation type="submission" date="2016-10" db="EMBL/GenBank/DDBJ databases">
        <authorList>
            <person name="de Groot N.N."/>
        </authorList>
    </citation>
    <scope>NUCLEOTIDE SEQUENCE [LARGE SCALE GENOMIC DNA]</scope>
    <source>
        <strain evidence="3 4">CGMCC 1.5070</strain>
    </source>
</reference>
<dbReference type="STRING" id="474960.SAMN05216180_2052"/>
<accession>A0A1H8BR09</accession>
<dbReference type="PANTHER" id="PTHR12558">
    <property type="entry name" value="CELL DIVISION CYCLE 16,23,27"/>
    <property type="match status" value="1"/>
</dbReference>
<protein>
    <submittedName>
        <fullName evidence="3">Tfp pilus assembly protein PilF</fullName>
    </submittedName>
</protein>
<dbReference type="AlphaFoldDB" id="A0A1H8BR09"/>
<keyword evidence="4" id="KW-1185">Reference proteome</keyword>
<evidence type="ECO:0000313" key="4">
    <source>
        <dbReference type="Proteomes" id="UP000199158"/>
    </source>
</evidence>
<dbReference type="RefSeq" id="WP_092754214.1">
    <property type="nucleotide sequence ID" value="NZ_FOCG01000001.1"/>
</dbReference>
<dbReference type="Pfam" id="PF13414">
    <property type="entry name" value="TPR_11"/>
    <property type="match status" value="1"/>
</dbReference>
<dbReference type="SMART" id="SM00028">
    <property type="entry name" value="TPR"/>
    <property type="match status" value="10"/>
</dbReference>
<sequence>MLKNITENVAVWEQEVVIPTYPVGEPDKNPMFLEKRVYQGSSGKVYPHSVIDKIYDDKVDQTYRAVFLENKYLHVMILPELGGRIQRALDKTNNYDFVYYNHVIKPALVGLNGPWISGGIEFNWPQHHRPSTYDPVNYTMKQNEDGSCTVVVSEIENMFRTKGMASFTLYPDKAYIEIKAQIYNRTNTMQTFLWWANPAIAVNDYTQSIFPPDVNAVMDHGKRDVSTFPIATGTYYKQDYSAGVDISRYKNIPVPTSYMAYHSDYDFVGGYDYGEKAGILHVADHHISPGKKQWTWGCGDFGKAWDRNLTDEDGPYIELMTGCFTDNQPDFTWLKPYEEKVFTQYFMPYKDVGMIKNATIDAAVNLELTENGLHVIAYATAEHEKARVFVKAGGKIVADKAIKLSPVDTFDETFAVEDGIKESACTVEVYDECGALMVEYTPKEKTIEKIPDPAKAVPAPQDCRTTEDLFLYGLHLEQYRHATFEPADYYKEGLRRDPTDVRLNNAYGSLLMRRGLFAEAQPYFEAAFKKLTRSSPQPYDGEPLYNLGICLRYQNKQQKAYDAFYKATWNGAWQDSSFYHLACIAAQCGEYNTALQHIERSLVRNTQNIKARTLKNAILRKLGKNAEAKAFAEETLKLDIMDFAAKYELAKLAQSDLAQVIAAFDQNHNECIEVALEYSDAGFYEDANTLLKQFADSMGDAEKVYPLVYYHLAYNFGRLGDNANADKYLKLAAAACSDYCFPHRLEDILVLQFAMERNPQDAKAPYYLGNLWYDKKQYDKAVACWEKSAELDDNFPTVHRNLSLAYYNKHNDFARAKAELEKAFALNQKDARVFMELDQLCKKLGDSQQTRMARFEQHMDVVKERDDLYLEYVTLQNFLGNYETAMQLIAQRKFHPWEGGEGKVPAQYIHCRVELAKQAISAGDYEKAVTLLNEATVYPHNLGEGKLAGAQENNIYYYMGCAYEGMNETEKARECFTKASHGLTEPTGMMYYNDQPPETIFYQGLALLKLNDTDGANSRFHKLIAFGEKHIYDTVKIDYFAVSLPDLQIFDEDLNKKNKIHCLYMMGLGHLGLGDTKIAESQLSEAAQLDINHLGVKTHLALKL</sequence>
<dbReference type="EMBL" id="FOCG01000001">
    <property type="protein sequence ID" value="SEM85321.1"/>
    <property type="molecule type" value="Genomic_DNA"/>
</dbReference>
<evidence type="ECO:0000259" key="2">
    <source>
        <dbReference type="Pfam" id="PF17128"/>
    </source>
</evidence>
<dbReference type="InterPro" id="IPR019734">
    <property type="entry name" value="TPR_rpt"/>
</dbReference>
<dbReference type="InterPro" id="IPR033396">
    <property type="entry name" value="DUF5107"/>
</dbReference>
<dbReference type="PROSITE" id="PS50005">
    <property type="entry name" value="TPR"/>
    <property type="match status" value="1"/>
</dbReference>
<dbReference type="Gene3D" id="1.25.40.10">
    <property type="entry name" value="Tetratricopeptide repeat domain"/>
    <property type="match status" value="4"/>
</dbReference>
<evidence type="ECO:0000256" key="1">
    <source>
        <dbReference type="PROSITE-ProRule" id="PRU00339"/>
    </source>
</evidence>